<feature type="region of interest" description="Disordered" evidence="9">
    <location>
        <begin position="206"/>
        <end position="248"/>
    </location>
</feature>
<sequence length="1142" mass="135169">MFNFRKLPLFDRDQTKDTGDVQNFLNSHEGIYFSTSKKFINVFVDKLLFIDPVNLNVTTINSDLLVVDFCFCDKTNNLIVLGKSKNALVCSIYNIRAYNFTLLKKIQLSKNIENIKKTLISKCLGYITTLENKKISFYHINNDYSITKSELTQVEEEDLYENMFLCREDIFIVMKKNSINVYRLIIKDSTISYTFIECIPLEKKYSSKTSGGTPNGGTSNSDNNGEEDPTSDHTSSSNNDNGPPPFHEPVLSTYNEEINVLYICHNVLKLLFVVDLSNRSLEYILLENKVINLFAVKFYLILLTEVRRKFYVNIYVIHEEMKMQVFRGTFNCLITNVLFFNNLLFLIVDEYIHQPEVKVDKFYFYEQLKMKWNAVGEVNHGKNSKSDSISNIFKETESSKSKSFDILKMYNDSINNNSGSSNLMKGDLKYDIFLDRKDEARKDEARRDEASRDEARRDGNNSAEEKHYYSEKLFKLNKLFKNCRNQIKIVLKEKNMNEIVHMFKKKKLFLWLLKFADLNKNYHTINFGHMHHIYADFLFEKEKYELAMHHYINTIGFLETAIVIHKYLNLELYEYLSRYLEKLHQVHLFNDEHTMMLLTCYKKECKKKKIISFIRNNKNKINLQKTYKFLSNVGYYNVVLKFSKKNKDHLTYISILIDKFENYEKSLKYIFMLDVENICILLFRYGYKFIKYFPQRTIFLLKRIIKKYNLNLTIFIPLFLDNIDFLFLFILKFLDKKNSKGEERRRIVMEADDPGRDSPPSGQNLSMKQGDDLRRFTHERDSLPPLANDTIANDEAATTANIISNKKIEFDIFNGEYDYILFVTVMQILLQKYKTKEKENHVLTFNIDKLIKNEDKNITFLSAILLSIYNYNKGLLYVSNKMNKHDMSFLFTTQKMVKKFRLIYAKQALHPPLQQIKLHSDNPPLRSYNLMQITDEKFAKKLFNTCMHLMKVKGSMCHNYIFYYLSLLNDDKYLTRFVKTLNKKSSISLLHLINVLRKYNKNYGCVKKLVISYINQMDRNINKKYAQIVRDKRELYKIKKKKKASQKYNFHIIDNTYCSICKEMLSVPIIHFLCNHSYHFYCLNGEEDCILCRNKDNEKKLLKEKAKNAINNFDEFFKYLQGSQDKFSFISNYLSYGVTPSK</sequence>
<dbReference type="InterPro" id="IPR001841">
    <property type="entry name" value="Znf_RING"/>
</dbReference>
<dbReference type="Pfam" id="PF23356">
    <property type="entry name" value="TPR_PEP5_VPS11"/>
    <property type="match status" value="1"/>
</dbReference>
<reference evidence="12 13" key="1">
    <citation type="submission" date="2011-08" db="EMBL/GenBank/DDBJ databases">
        <title>The Genome Sequence of Plasmodium vivax India VII.</title>
        <authorList>
            <consortium name="The Broad Institute Genome Sequencing Platform"/>
            <consortium name="The Broad Institute Genome Sequencing Center for Infectious Disease"/>
            <person name="Neafsey D."/>
            <person name="Carlton J."/>
            <person name="Barnwell J."/>
            <person name="Collins W."/>
            <person name="Escalante A."/>
            <person name="Mullikin J."/>
            <person name="Saul A."/>
            <person name="Guigo R."/>
            <person name="Camara F."/>
            <person name="Young S.K."/>
            <person name="Zeng Q."/>
            <person name="Gargeya S."/>
            <person name="Fitzgerald M."/>
            <person name="Haas B."/>
            <person name="Abouelleil A."/>
            <person name="Alvarado L."/>
            <person name="Arachchi H.M."/>
            <person name="Berlin A."/>
            <person name="Brown A."/>
            <person name="Chapman S.B."/>
            <person name="Chen Z."/>
            <person name="Dunbar C."/>
            <person name="Freedman E."/>
            <person name="Gearin G."/>
            <person name="Gellesch M."/>
            <person name="Goldberg J."/>
            <person name="Griggs A."/>
            <person name="Gujja S."/>
            <person name="Heiman D."/>
            <person name="Howarth C."/>
            <person name="Larson L."/>
            <person name="Lui A."/>
            <person name="MacDonald P.J.P."/>
            <person name="Montmayeur A."/>
            <person name="Murphy C."/>
            <person name="Neiman D."/>
            <person name="Pearson M."/>
            <person name="Priest M."/>
            <person name="Roberts A."/>
            <person name="Saif S."/>
            <person name="Shea T."/>
            <person name="Shenoy N."/>
            <person name="Sisk P."/>
            <person name="Stolte C."/>
            <person name="Sykes S."/>
            <person name="Wortman J."/>
            <person name="Nusbaum C."/>
            <person name="Birren B."/>
        </authorList>
    </citation>
    <scope>NUCLEOTIDE SEQUENCE [LARGE SCALE GENOMIC DNA]</scope>
    <source>
        <strain evidence="12 13">India VII</strain>
    </source>
</reference>
<dbReference type="GO" id="GO:0007032">
    <property type="term" value="P:endosome organization"/>
    <property type="evidence" value="ECO:0007669"/>
    <property type="project" value="TreeGrafter"/>
</dbReference>
<keyword evidence="4 7" id="KW-0863">Zinc-finger</keyword>
<feature type="repeat" description="CHCR" evidence="8">
    <location>
        <begin position="551"/>
        <end position="695"/>
    </location>
</feature>
<dbReference type="GO" id="GO:0006886">
    <property type="term" value="P:intracellular protein transport"/>
    <property type="evidence" value="ECO:0007669"/>
    <property type="project" value="UniProtKB-UniRule"/>
</dbReference>
<dbReference type="GO" id="GO:0005768">
    <property type="term" value="C:endosome"/>
    <property type="evidence" value="ECO:0007669"/>
    <property type="project" value="UniProtKB-ARBA"/>
</dbReference>
<dbReference type="CDD" id="cd16688">
    <property type="entry name" value="RING-H2_Vps11"/>
    <property type="match status" value="1"/>
</dbReference>
<keyword evidence="10" id="KW-1133">Transmembrane helix</keyword>
<organism evidence="12 13">
    <name type="scientific">Plasmodium vivax India VII</name>
    <dbReference type="NCBI Taxonomy" id="1077284"/>
    <lineage>
        <taxon>Eukaryota</taxon>
        <taxon>Sar</taxon>
        <taxon>Alveolata</taxon>
        <taxon>Apicomplexa</taxon>
        <taxon>Aconoidasida</taxon>
        <taxon>Haemosporida</taxon>
        <taxon>Plasmodiidae</taxon>
        <taxon>Plasmodium</taxon>
        <taxon>Plasmodium (Plasmodium)</taxon>
    </lineage>
</organism>
<dbReference type="EMBL" id="KQ234312">
    <property type="protein sequence ID" value="KMZ79941.1"/>
    <property type="molecule type" value="Genomic_DNA"/>
</dbReference>
<evidence type="ECO:0000256" key="5">
    <source>
        <dbReference type="ARBA" id="ARBA00022833"/>
    </source>
</evidence>
<comment type="subcellular location">
    <subcellularLocation>
        <location evidence="1">Endomembrane system</location>
        <topology evidence="1">Peripheral membrane protein</topology>
    </subcellularLocation>
</comment>
<dbReference type="PANTHER" id="PTHR23323:SF24">
    <property type="entry name" value="VACUOLAR PROTEIN SORTING-ASSOCIATED PROTEIN 11 HOMOLOG"/>
    <property type="match status" value="1"/>
</dbReference>
<evidence type="ECO:0000256" key="1">
    <source>
        <dbReference type="ARBA" id="ARBA00004184"/>
    </source>
</evidence>
<dbReference type="OrthoDB" id="26184at2759"/>
<dbReference type="InterPro" id="IPR013083">
    <property type="entry name" value="Znf_RING/FYVE/PHD"/>
</dbReference>
<feature type="region of interest" description="Disordered" evidence="9">
    <location>
        <begin position="443"/>
        <end position="463"/>
    </location>
</feature>
<feature type="compositionally biased region" description="Low complexity" evidence="9">
    <location>
        <begin position="232"/>
        <end position="241"/>
    </location>
</feature>
<dbReference type="GO" id="GO:0048284">
    <property type="term" value="P:organelle fusion"/>
    <property type="evidence" value="ECO:0007669"/>
    <property type="project" value="TreeGrafter"/>
</dbReference>
<gene>
    <name evidence="12" type="ORF">PVIIG_04196</name>
</gene>
<evidence type="ECO:0000313" key="13">
    <source>
        <dbReference type="Proteomes" id="UP000053562"/>
    </source>
</evidence>
<name>A0A0J9SB88_PLAVI</name>
<dbReference type="InterPro" id="IPR000547">
    <property type="entry name" value="Clathrin_H-chain/VPS_repeat"/>
</dbReference>
<protein>
    <recommendedName>
        <fullName evidence="11">RING-type domain-containing protein</fullName>
    </recommendedName>
</protein>
<accession>A0A0J9SB88</accession>
<feature type="transmembrane region" description="Helical" evidence="10">
    <location>
        <begin position="669"/>
        <end position="687"/>
    </location>
</feature>
<dbReference type="Proteomes" id="UP000053562">
    <property type="component" value="Unassembled WGS sequence"/>
</dbReference>
<keyword evidence="3" id="KW-0479">Metal-binding</keyword>
<evidence type="ECO:0000259" key="11">
    <source>
        <dbReference type="PROSITE" id="PS50089"/>
    </source>
</evidence>
<feature type="region of interest" description="Disordered" evidence="9">
    <location>
        <begin position="745"/>
        <end position="768"/>
    </location>
</feature>
<keyword evidence="5" id="KW-0862">Zinc</keyword>
<keyword evidence="6 10" id="KW-0472">Membrane</keyword>
<feature type="domain" description="RING-type" evidence="11">
    <location>
        <begin position="1058"/>
        <end position="1093"/>
    </location>
</feature>
<dbReference type="PROSITE" id="PS50236">
    <property type="entry name" value="CHCR"/>
    <property type="match status" value="1"/>
</dbReference>
<evidence type="ECO:0000313" key="12">
    <source>
        <dbReference type="EMBL" id="KMZ79941.1"/>
    </source>
</evidence>
<feature type="transmembrane region" description="Helical" evidence="10">
    <location>
        <begin position="708"/>
        <end position="731"/>
    </location>
</feature>
<dbReference type="AlphaFoldDB" id="A0A0J9SB88"/>
<feature type="compositionally biased region" description="Basic and acidic residues" evidence="9">
    <location>
        <begin position="745"/>
        <end position="756"/>
    </location>
</feature>
<dbReference type="Gene3D" id="3.30.40.10">
    <property type="entry name" value="Zinc/RING finger domain, C3HC4 (zinc finger)"/>
    <property type="match status" value="1"/>
</dbReference>
<dbReference type="GO" id="GO:0008270">
    <property type="term" value="F:zinc ion binding"/>
    <property type="evidence" value="ECO:0007669"/>
    <property type="project" value="UniProtKB-KW"/>
</dbReference>
<comment type="similarity">
    <text evidence="2">Belongs to the VPS11 family.</text>
</comment>
<evidence type="ECO:0000256" key="2">
    <source>
        <dbReference type="ARBA" id="ARBA00007070"/>
    </source>
</evidence>
<evidence type="ECO:0000256" key="3">
    <source>
        <dbReference type="ARBA" id="ARBA00022723"/>
    </source>
</evidence>
<evidence type="ECO:0000256" key="9">
    <source>
        <dbReference type="SAM" id="MobiDB-lite"/>
    </source>
</evidence>
<dbReference type="GO" id="GO:0007033">
    <property type="term" value="P:vacuole organization"/>
    <property type="evidence" value="ECO:0007669"/>
    <property type="project" value="TreeGrafter"/>
</dbReference>
<proteinExistence type="inferred from homology"/>
<dbReference type="InterPro" id="IPR057308">
    <property type="entry name" value="CHCR_PEP5_VPS11"/>
</dbReference>
<evidence type="ECO:0000256" key="10">
    <source>
        <dbReference type="SAM" id="Phobius"/>
    </source>
</evidence>
<dbReference type="Pfam" id="PF12451">
    <property type="entry name" value="VPS11_C"/>
    <property type="match status" value="1"/>
</dbReference>
<dbReference type="SUPFAM" id="SSF57850">
    <property type="entry name" value="RING/U-box"/>
    <property type="match status" value="1"/>
</dbReference>
<evidence type="ECO:0000256" key="4">
    <source>
        <dbReference type="ARBA" id="ARBA00022771"/>
    </source>
</evidence>
<feature type="compositionally biased region" description="Low complexity" evidence="9">
    <location>
        <begin position="207"/>
        <end position="223"/>
    </location>
</feature>
<dbReference type="GO" id="GO:0030674">
    <property type="term" value="F:protein-macromolecule adaptor activity"/>
    <property type="evidence" value="ECO:0007669"/>
    <property type="project" value="TreeGrafter"/>
</dbReference>
<evidence type="ECO:0000256" key="6">
    <source>
        <dbReference type="ARBA" id="ARBA00023136"/>
    </source>
</evidence>
<dbReference type="PROSITE" id="PS50089">
    <property type="entry name" value="ZF_RING_2"/>
    <property type="match status" value="1"/>
</dbReference>
<dbReference type="GO" id="GO:0030897">
    <property type="term" value="C:HOPS complex"/>
    <property type="evidence" value="ECO:0007669"/>
    <property type="project" value="TreeGrafter"/>
</dbReference>
<keyword evidence="10" id="KW-0812">Transmembrane</keyword>
<evidence type="ECO:0000256" key="7">
    <source>
        <dbReference type="PROSITE-ProRule" id="PRU00175"/>
    </source>
</evidence>
<dbReference type="GO" id="GO:0006904">
    <property type="term" value="P:vesicle docking involved in exocytosis"/>
    <property type="evidence" value="ECO:0007669"/>
    <property type="project" value="TreeGrafter"/>
</dbReference>
<dbReference type="PANTHER" id="PTHR23323">
    <property type="entry name" value="VACUOLAR PROTEIN SORTING-ASSOCIATED PROTEIN"/>
    <property type="match status" value="1"/>
</dbReference>
<evidence type="ECO:0000256" key="8">
    <source>
        <dbReference type="PROSITE-ProRule" id="PRU01006"/>
    </source>
</evidence>
<dbReference type="InterPro" id="IPR024763">
    <property type="entry name" value="VPS11_C"/>
</dbReference>